<evidence type="ECO:0000313" key="2">
    <source>
        <dbReference type="Proteomes" id="UP000256769"/>
    </source>
</evidence>
<accession>A0A3D9CFU1</accession>
<dbReference type="OrthoDB" id="1274149at2"/>
<dbReference type="Proteomes" id="UP000256769">
    <property type="component" value="Unassembled WGS sequence"/>
</dbReference>
<evidence type="ECO:0000313" key="1">
    <source>
        <dbReference type="EMBL" id="REC64613.1"/>
    </source>
</evidence>
<dbReference type="RefSeq" id="WP_123873721.1">
    <property type="nucleotide sequence ID" value="NZ_CBCRVL010000026.1"/>
</dbReference>
<gene>
    <name evidence="1" type="ORF">DRF59_20010</name>
</gene>
<name>A0A3D9CFU1_9FLAO</name>
<reference evidence="1 2" key="1">
    <citation type="journal article" date="2007" name="Int. J. Syst. Evol. Microbiol.">
        <title>Chryseobacterium flavum sp. nov., isolated from polluted soil.</title>
        <authorList>
            <person name="Zhou Y."/>
            <person name="Dong J."/>
            <person name="Wang X."/>
            <person name="Huang X."/>
            <person name="Zhang K.Y."/>
            <person name="Zhang Y.Q."/>
            <person name="Guo Y.F."/>
            <person name="Lai R."/>
            <person name="Li W.J."/>
        </authorList>
    </citation>
    <scope>NUCLEOTIDE SEQUENCE [LARGE SCALE GENOMIC DNA]</scope>
    <source>
        <strain evidence="1 2">KCTC 12877</strain>
    </source>
</reference>
<keyword evidence="2" id="KW-1185">Reference proteome</keyword>
<organism evidence="1 2">
    <name type="scientific">Chryseobacterium flavum</name>
    <dbReference type="NCBI Taxonomy" id="415851"/>
    <lineage>
        <taxon>Bacteria</taxon>
        <taxon>Pseudomonadati</taxon>
        <taxon>Bacteroidota</taxon>
        <taxon>Flavobacteriia</taxon>
        <taxon>Flavobacteriales</taxon>
        <taxon>Weeksellaceae</taxon>
        <taxon>Chryseobacterium group</taxon>
        <taxon>Chryseobacterium</taxon>
    </lineage>
</organism>
<comment type="caution">
    <text evidence="1">The sequence shown here is derived from an EMBL/GenBank/DDBJ whole genome shotgun (WGS) entry which is preliminary data.</text>
</comment>
<dbReference type="AlphaFoldDB" id="A0A3D9CFU1"/>
<sequence>MNDLIINDLYEIRNYLDQVVDYVKKIKDQKSLFASSYAETREHLYEIYSDRLDYSIYQGKYFEGLAEVVKRMKYSDLKNVRLSVIDGDKKSCFIFSSEDYNIILGIIFYDN</sequence>
<protein>
    <submittedName>
        <fullName evidence="1">Uncharacterized protein</fullName>
    </submittedName>
</protein>
<dbReference type="EMBL" id="QNUE01000028">
    <property type="protein sequence ID" value="REC64613.1"/>
    <property type="molecule type" value="Genomic_DNA"/>
</dbReference>
<proteinExistence type="predicted"/>